<sequence>MDTLNMSFMVNLSGGWGSTLKEKVENVSKNSMSNRMAVFANIDFQGFGFVQWTEYTVDQLKEDVANGASGLKIFKELGMTHLDIHGNRIPINDARLDPIWAICGELGIPVLIHSGAPKSFWDPMDEKNERWLELYKYPDRNYSNSTIPPWEQLMKEQHDVFSKHPNTIFINAHFGWYGNNLEQLSMILNKYSNVYVEFGAVIGELGRQPITAKDFFEAHQDRILFGKDSWVPSEYATYFRTLETTDEYFPYHKKYHAFWSLYGMGLSDEVLKKIYYKNALKIIPGIDSGMFKE</sequence>
<evidence type="ECO:0000313" key="3">
    <source>
        <dbReference type="EMBL" id="MDF0708284.1"/>
    </source>
</evidence>
<reference evidence="3 4" key="1">
    <citation type="submission" date="2023-03" db="EMBL/GenBank/DDBJ databases">
        <title>Muricauda XX sp. nov. and Muricauda XXX sp. nov., two novel species isolated from Okinawa Trough.</title>
        <authorList>
            <person name="Cao W."/>
            <person name="Deng X."/>
        </authorList>
    </citation>
    <scope>NUCLEOTIDE SEQUENCE [LARGE SCALE GENOMIC DNA]</scope>
    <source>
        <strain evidence="3 4">81s02</strain>
    </source>
</reference>
<feature type="domain" description="Amidohydrolase-related" evidence="2">
    <location>
        <begin position="47"/>
        <end position="282"/>
    </location>
</feature>
<dbReference type="Pfam" id="PF04909">
    <property type="entry name" value="Amidohydro_2"/>
    <property type="match status" value="1"/>
</dbReference>
<dbReference type="SUPFAM" id="SSF51556">
    <property type="entry name" value="Metallo-dependent hydrolases"/>
    <property type="match status" value="1"/>
</dbReference>
<dbReference type="RefSeq" id="WP_275650231.1">
    <property type="nucleotide sequence ID" value="NZ_JARFVA010000005.1"/>
</dbReference>
<keyword evidence="4" id="KW-1185">Reference proteome</keyword>
<dbReference type="InterPro" id="IPR032466">
    <property type="entry name" value="Metal_Hydrolase"/>
</dbReference>
<evidence type="ECO:0000259" key="2">
    <source>
        <dbReference type="Pfam" id="PF04909"/>
    </source>
</evidence>
<dbReference type="Proteomes" id="UP001217083">
    <property type="component" value="Unassembled WGS sequence"/>
</dbReference>
<dbReference type="PANTHER" id="PTHR21240:SF28">
    <property type="entry name" value="ISO-OROTATE DECARBOXYLASE (EUROFUNG)"/>
    <property type="match status" value="1"/>
</dbReference>
<keyword evidence="1" id="KW-0456">Lyase</keyword>
<organism evidence="3 4">
    <name type="scientific">Flagellimonas okinawensis</name>
    <dbReference type="NCBI Taxonomy" id="3031324"/>
    <lineage>
        <taxon>Bacteria</taxon>
        <taxon>Pseudomonadati</taxon>
        <taxon>Bacteroidota</taxon>
        <taxon>Flavobacteriia</taxon>
        <taxon>Flavobacteriales</taxon>
        <taxon>Flavobacteriaceae</taxon>
        <taxon>Flagellimonas</taxon>
    </lineage>
</organism>
<comment type="caution">
    <text evidence="3">The sequence shown here is derived from an EMBL/GenBank/DDBJ whole genome shotgun (WGS) entry which is preliminary data.</text>
</comment>
<dbReference type="Gene3D" id="3.20.20.140">
    <property type="entry name" value="Metal-dependent hydrolases"/>
    <property type="match status" value="1"/>
</dbReference>
<dbReference type="EMBL" id="JARFVA010000005">
    <property type="protein sequence ID" value="MDF0708284.1"/>
    <property type="molecule type" value="Genomic_DNA"/>
</dbReference>
<gene>
    <name evidence="3" type="ORF">PY091_13750</name>
</gene>
<dbReference type="InterPro" id="IPR032465">
    <property type="entry name" value="ACMSD"/>
</dbReference>
<dbReference type="InterPro" id="IPR006680">
    <property type="entry name" value="Amidohydro-rel"/>
</dbReference>
<accession>A0ABT5XQV9</accession>
<dbReference type="PANTHER" id="PTHR21240">
    <property type="entry name" value="2-AMINO-3-CARBOXYLMUCONATE-6-SEMIALDEHYDE DECARBOXYLASE"/>
    <property type="match status" value="1"/>
</dbReference>
<evidence type="ECO:0000256" key="1">
    <source>
        <dbReference type="ARBA" id="ARBA00023239"/>
    </source>
</evidence>
<name>A0ABT5XQV9_9FLAO</name>
<evidence type="ECO:0000313" key="4">
    <source>
        <dbReference type="Proteomes" id="UP001217083"/>
    </source>
</evidence>
<protein>
    <submittedName>
        <fullName evidence="3">Amidohydrolase family protein</fullName>
    </submittedName>
</protein>
<proteinExistence type="predicted"/>